<evidence type="ECO:0000313" key="3">
    <source>
        <dbReference type="Proteomes" id="UP000628669"/>
    </source>
</evidence>
<keyword evidence="1" id="KW-0812">Transmembrane</keyword>
<keyword evidence="3" id="KW-1185">Reference proteome</keyword>
<gene>
    <name evidence="2" type="ORF">JHL15_03280</name>
</gene>
<evidence type="ECO:0000256" key="1">
    <source>
        <dbReference type="SAM" id="Phobius"/>
    </source>
</evidence>
<dbReference type="RefSeq" id="WP_200242752.1">
    <property type="nucleotide sequence ID" value="NZ_JAENHK010000001.1"/>
</dbReference>
<dbReference type="EMBL" id="JAENHK010000001">
    <property type="protein sequence ID" value="MBK1894777.1"/>
    <property type="molecule type" value="Genomic_DNA"/>
</dbReference>
<protein>
    <submittedName>
        <fullName evidence="2">Uncharacterized protein</fullName>
    </submittedName>
</protein>
<feature type="transmembrane region" description="Helical" evidence="1">
    <location>
        <begin position="7"/>
        <end position="26"/>
    </location>
</feature>
<accession>A0ABS1FQS8</accession>
<keyword evidence="1" id="KW-0472">Membrane</keyword>
<sequence length="71" mass="7735">MNAKNLLRVLIVIIVIIGGVIIIVIGKKPFPEPECIVCGTKLITMLGIVEVILGLGALVVQRNLFDKQRNL</sequence>
<dbReference type="Proteomes" id="UP000628669">
    <property type="component" value="Unassembled WGS sequence"/>
</dbReference>
<proteinExistence type="predicted"/>
<name>A0ABS1FQS8_9FLAO</name>
<evidence type="ECO:0000313" key="2">
    <source>
        <dbReference type="EMBL" id="MBK1894777.1"/>
    </source>
</evidence>
<feature type="transmembrane region" description="Helical" evidence="1">
    <location>
        <begin position="42"/>
        <end position="60"/>
    </location>
</feature>
<reference evidence="3" key="1">
    <citation type="submission" date="2021-01" db="EMBL/GenBank/DDBJ databases">
        <title>Genome public.</title>
        <authorList>
            <person name="Liu C."/>
            <person name="Sun Q."/>
        </authorList>
    </citation>
    <scope>NUCLEOTIDE SEQUENCE [LARGE SCALE GENOMIC DNA]</scope>
    <source>
        <strain evidence="3">YIM B02567</strain>
    </source>
</reference>
<organism evidence="2 3">
    <name type="scientific">Chryseobacterium paridis</name>
    <dbReference type="NCBI Taxonomy" id="2800328"/>
    <lineage>
        <taxon>Bacteria</taxon>
        <taxon>Pseudomonadati</taxon>
        <taxon>Bacteroidota</taxon>
        <taxon>Flavobacteriia</taxon>
        <taxon>Flavobacteriales</taxon>
        <taxon>Weeksellaceae</taxon>
        <taxon>Chryseobacterium group</taxon>
        <taxon>Chryseobacterium</taxon>
    </lineage>
</organism>
<keyword evidence="1" id="KW-1133">Transmembrane helix</keyword>
<comment type="caution">
    <text evidence="2">The sequence shown here is derived from an EMBL/GenBank/DDBJ whole genome shotgun (WGS) entry which is preliminary data.</text>
</comment>